<reference evidence="19" key="1">
    <citation type="submission" date="2020-01" db="EMBL/GenBank/DDBJ databases">
        <authorList>
            <consortium name="DOE Joint Genome Institute"/>
            <person name="Haridas S."/>
            <person name="Albert R."/>
            <person name="Binder M."/>
            <person name="Bloem J."/>
            <person name="Labutti K."/>
            <person name="Salamov A."/>
            <person name="Andreopoulos B."/>
            <person name="Baker S.E."/>
            <person name="Barry K."/>
            <person name="Bills G."/>
            <person name="Bluhm B.H."/>
            <person name="Cannon C."/>
            <person name="Castanera R."/>
            <person name="Culley D.E."/>
            <person name="Daum C."/>
            <person name="Ezra D."/>
            <person name="Gonzalez J.B."/>
            <person name="Henrissat B."/>
            <person name="Kuo A."/>
            <person name="Liang C."/>
            <person name="Lipzen A."/>
            <person name="Lutzoni F."/>
            <person name="Magnuson J."/>
            <person name="Mondo S."/>
            <person name="Nolan M."/>
            <person name="Ohm R."/>
            <person name="Pangilinan J."/>
            <person name="Park H.-J."/>
            <person name="Ramirez L."/>
            <person name="Alfaro M."/>
            <person name="Sun H."/>
            <person name="Tritt A."/>
            <person name="Yoshinaga Y."/>
            <person name="Zwiers L.-H."/>
            <person name="Turgeon B.G."/>
            <person name="Goodwin S.B."/>
            <person name="Spatafora J.W."/>
            <person name="Crous P.W."/>
            <person name="Grigoriev I.V."/>
        </authorList>
    </citation>
    <scope>NUCLEOTIDE SEQUENCE</scope>
    <source>
        <strain evidence="19">IPT5</strain>
    </source>
</reference>
<dbReference type="Proteomes" id="UP000799423">
    <property type="component" value="Unassembled WGS sequence"/>
</dbReference>
<feature type="disulfide bond" evidence="14">
    <location>
        <begin position="53"/>
        <end position="86"/>
    </location>
</feature>
<evidence type="ECO:0000256" key="7">
    <source>
        <dbReference type="ARBA" id="ARBA00022692"/>
    </source>
</evidence>
<protein>
    <recommendedName>
        <fullName evidence="18">CFEM domain-containing protein</fullName>
    </recommendedName>
</protein>
<sequence length="463" mass="50335">MKKFFEIGTWSIFVTLLCSVAFAQEMPACAGQCLESSLKAQDVCAPTNVTCICTTSALMGAIQGCVLSTCTVIEALSAQNATQTMCGQPIRDITHITPIVSGVSGGAALLSVIIRISLAGRNIALDDVAAIAAIVSALPMGILEFFMAADGFGKDIWTIPAKKIYRIVQFTWLTEVFYFMAIAFTKLSFLLFLLRIFPRQALRRTVHVLIGISAAYGVAFTVTCLFNCTPISYIWESWDGEHKGKCVNLHLFAWIHAGINIVLDGAILAVPIPELLRLSLSTKKKVYIIMMFSIGAFTTVVSIVRLQALVQFSSSTNATYDNVPTAYWSVLEAFVGIFCVCMPALRRFLAGVFPRCFGSTQTDSKYEHYDTPNAPNRLANSRSKNSKGNASFGLSTFGGTGITKTMETKVESRNEEEDEVELVELGGASSSKEGWSSRRSEGDAESGRSGRHASQATPETFLR</sequence>
<dbReference type="Pfam" id="PF05730">
    <property type="entry name" value="CFEM"/>
    <property type="match status" value="1"/>
</dbReference>
<dbReference type="AlphaFoldDB" id="A0A6A7BBY3"/>
<feature type="compositionally biased region" description="Polar residues" evidence="15">
    <location>
        <begin position="378"/>
        <end position="394"/>
    </location>
</feature>
<keyword evidence="7 16" id="KW-0812">Transmembrane</keyword>
<feature type="compositionally biased region" description="Basic and acidic residues" evidence="15">
    <location>
        <begin position="435"/>
        <end position="448"/>
    </location>
</feature>
<feature type="transmembrane region" description="Helical" evidence="16">
    <location>
        <begin position="206"/>
        <end position="233"/>
    </location>
</feature>
<feature type="chain" id="PRO_5025610929" description="CFEM domain-containing protein" evidence="17">
    <location>
        <begin position="24"/>
        <end position="463"/>
    </location>
</feature>
<evidence type="ECO:0000256" key="16">
    <source>
        <dbReference type="SAM" id="Phobius"/>
    </source>
</evidence>
<evidence type="ECO:0000256" key="5">
    <source>
        <dbReference type="ARBA" id="ARBA00022525"/>
    </source>
</evidence>
<evidence type="ECO:0000256" key="8">
    <source>
        <dbReference type="ARBA" id="ARBA00022729"/>
    </source>
</evidence>
<keyword evidence="10 16" id="KW-0472">Membrane</keyword>
<feature type="region of interest" description="Disordered" evidence="15">
    <location>
        <begin position="364"/>
        <end position="394"/>
    </location>
</feature>
<feature type="transmembrane region" description="Helical" evidence="16">
    <location>
        <begin position="326"/>
        <end position="345"/>
    </location>
</feature>
<keyword evidence="6" id="KW-0325">Glycoprotein</keyword>
<dbReference type="SMART" id="SM00747">
    <property type="entry name" value="CFEM"/>
    <property type="match status" value="1"/>
</dbReference>
<evidence type="ECO:0000259" key="18">
    <source>
        <dbReference type="PROSITE" id="PS52012"/>
    </source>
</evidence>
<dbReference type="GO" id="GO:0098552">
    <property type="term" value="C:side of membrane"/>
    <property type="evidence" value="ECO:0007669"/>
    <property type="project" value="UniProtKB-KW"/>
</dbReference>
<dbReference type="InterPro" id="IPR008427">
    <property type="entry name" value="Extracellular_membr_CFEM_dom"/>
</dbReference>
<feature type="transmembrane region" description="Helical" evidence="16">
    <location>
        <begin position="128"/>
        <end position="149"/>
    </location>
</feature>
<gene>
    <name evidence="19" type="ORF">T440DRAFT_447354</name>
</gene>
<dbReference type="GO" id="GO:0005576">
    <property type="term" value="C:extracellular region"/>
    <property type="evidence" value="ECO:0007669"/>
    <property type="project" value="UniProtKB-SubCell"/>
</dbReference>
<dbReference type="PROSITE" id="PS52012">
    <property type="entry name" value="CFEM"/>
    <property type="match status" value="1"/>
</dbReference>
<accession>A0A6A7BBY3</accession>
<keyword evidence="5" id="KW-0964">Secreted</keyword>
<dbReference type="Pfam" id="PF20684">
    <property type="entry name" value="Fung_rhodopsin"/>
    <property type="match status" value="1"/>
</dbReference>
<comment type="caution">
    <text evidence="14">Lacks conserved residue(s) required for the propagation of feature annotation.</text>
</comment>
<feature type="transmembrane region" description="Helical" evidence="16">
    <location>
        <begin position="286"/>
        <end position="306"/>
    </location>
</feature>
<dbReference type="EMBL" id="MU006300">
    <property type="protein sequence ID" value="KAF2851925.1"/>
    <property type="molecule type" value="Genomic_DNA"/>
</dbReference>
<evidence type="ECO:0000256" key="10">
    <source>
        <dbReference type="ARBA" id="ARBA00023136"/>
    </source>
</evidence>
<evidence type="ECO:0000256" key="15">
    <source>
        <dbReference type="SAM" id="MobiDB-lite"/>
    </source>
</evidence>
<organism evidence="19 20">
    <name type="scientific">Plenodomus tracheiphilus IPT5</name>
    <dbReference type="NCBI Taxonomy" id="1408161"/>
    <lineage>
        <taxon>Eukaryota</taxon>
        <taxon>Fungi</taxon>
        <taxon>Dikarya</taxon>
        <taxon>Ascomycota</taxon>
        <taxon>Pezizomycotina</taxon>
        <taxon>Dothideomycetes</taxon>
        <taxon>Pleosporomycetidae</taxon>
        <taxon>Pleosporales</taxon>
        <taxon>Pleosporineae</taxon>
        <taxon>Leptosphaeriaceae</taxon>
        <taxon>Plenodomus</taxon>
    </lineage>
</organism>
<evidence type="ECO:0000256" key="2">
    <source>
        <dbReference type="ARBA" id="ARBA00004589"/>
    </source>
</evidence>
<evidence type="ECO:0000313" key="20">
    <source>
        <dbReference type="Proteomes" id="UP000799423"/>
    </source>
</evidence>
<dbReference type="PANTHER" id="PTHR33048:SF143">
    <property type="entry name" value="EXTRACELLULAR MEMBRANE PROTEIN CFEM DOMAIN-CONTAINING PROTEIN-RELATED"/>
    <property type="match status" value="1"/>
</dbReference>
<feature type="transmembrane region" description="Helical" evidence="16">
    <location>
        <begin position="253"/>
        <end position="274"/>
    </location>
</feature>
<feature type="region of interest" description="Disordered" evidence="15">
    <location>
        <begin position="407"/>
        <end position="463"/>
    </location>
</feature>
<comment type="similarity">
    <text evidence="4">Belongs to the RBT5 family.</text>
</comment>
<dbReference type="InterPro" id="IPR052337">
    <property type="entry name" value="SAT4-like"/>
</dbReference>
<evidence type="ECO:0000256" key="13">
    <source>
        <dbReference type="ARBA" id="ARBA00038359"/>
    </source>
</evidence>
<evidence type="ECO:0000256" key="9">
    <source>
        <dbReference type="ARBA" id="ARBA00022989"/>
    </source>
</evidence>
<evidence type="ECO:0000256" key="17">
    <source>
        <dbReference type="SAM" id="SignalP"/>
    </source>
</evidence>
<evidence type="ECO:0000256" key="14">
    <source>
        <dbReference type="PROSITE-ProRule" id="PRU01356"/>
    </source>
</evidence>
<dbReference type="OrthoDB" id="2496787at2759"/>
<keyword evidence="8 17" id="KW-0732">Signal</keyword>
<evidence type="ECO:0000313" key="19">
    <source>
        <dbReference type="EMBL" id="KAF2851925.1"/>
    </source>
</evidence>
<keyword evidence="12" id="KW-0449">Lipoprotein</keyword>
<evidence type="ECO:0000256" key="4">
    <source>
        <dbReference type="ARBA" id="ARBA00010031"/>
    </source>
</evidence>
<proteinExistence type="inferred from homology"/>
<comment type="subcellular location">
    <subcellularLocation>
        <location evidence="2">Membrane</location>
        <topology evidence="2">Lipid-anchor</topology>
        <topology evidence="2">GPI-anchor</topology>
    </subcellularLocation>
    <subcellularLocation>
        <location evidence="1">Membrane</location>
        <topology evidence="1">Multi-pass membrane protein</topology>
    </subcellularLocation>
    <subcellularLocation>
        <location evidence="3">Secreted</location>
    </subcellularLocation>
</comment>
<evidence type="ECO:0000256" key="6">
    <source>
        <dbReference type="ARBA" id="ARBA00022622"/>
    </source>
</evidence>
<dbReference type="InterPro" id="IPR049326">
    <property type="entry name" value="Rhodopsin_dom_fungi"/>
</dbReference>
<dbReference type="PANTHER" id="PTHR33048">
    <property type="entry name" value="PTH11-LIKE INTEGRAL MEMBRANE PROTEIN (AFU_ORTHOLOGUE AFUA_5G11245)"/>
    <property type="match status" value="1"/>
</dbReference>
<evidence type="ECO:0000256" key="12">
    <source>
        <dbReference type="ARBA" id="ARBA00023288"/>
    </source>
</evidence>
<evidence type="ECO:0000256" key="1">
    <source>
        <dbReference type="ARBA" id="ARBA00004141"/>
    </source>
</evidence>
<comment type="similarity">
    <text evidence="13">Belongs to the SAT4 family.</text>
</comment>
<evidence type="ECO:0000256" key="3">
    <source>
        <dbReference type="ARBA" id="ARBA00004613"/>
    </source>
</evidence>
<evidence type="ECO:0000256" key="11">
    <source>
        <dbReference type="ARBA" id="ARBA00023157"/>
    </source>
</evidence>
<keyword evidence="11 14" id="KW-1015">Disulfide bond</keyword>
<feature type="transmembrane region" description="Helical" evidence="16">
    <location>
        <begin position="96"/>
        <end position="116"/>
    </location>
</feature>
<feature type="compositionally biased region" description="Low complexity" evidence="15">
    <location>
        <begin position="423"/>
        <end position="434"/>
    </location>
</feature>
<feature type="signal peptide" evidence="17">
    <location>
        <begin position="1"/>
        <end position="23"/>
    </location>
</feature>
<keyword evidence="6" id="KW-0336">GPI-anchor</keyword>
<feature type="disulfide bond" evidence="14">
    <location>
        <begin position="44"/>
        <end position="51"/>
    </location>
</feature>
<feature type="compositionally biased region" description="Polar residues" evidence="15">
    <location>
        <begin position="452"/>
        <end position="463"/>
    </location>
</feature>
<keyword evidence="20" id="KW-1185">Reference proteome</keyword>
<feature type="transmembrane region" description="Helical" evidence="16">
    <location>
        <begin position="176"/>
        <end position="194"/>
    </location>
</feature>
<feature type="domain" description="CFEM" evidence="18">
    <location>
        <begin position="2"/>
        <end position="111"/>
    </location>
</feature>
<keyword evidence="9 16" id="KW-1133">Transmembrane helix</keyword>
<name>A0A6A7BBY3_9PLEO</name>